<gene>
    <name evidence="1" type="ORF">MILVUS5_LOCUS27223</name>
</gene>
<name>A0ACB0L299_TRIPR</name>
<dbReference type="EMBL" id="CASHSV030000345">
    <property type="protein sequence ID" value="CAJ2661532.1"/>
    <property type="molecule type" value="Genomic_DNA"/>
</dbReference>
<organism evidence="1 2">
    <name type="scientific">Trifolium pratense</name>
    <name type="common">Red clover</name>
    <dbReference type="NCBI Taxonomy" id="57577"/>
    <lineage>
        <taxon>Eukaryota</taxon>
        <taxon>Viridiplantae</taxon>
        <taxon>Streptophyta</taxon>
        <taxon>Embryophyta</taxon>
        <taxon>Tracheophyta</taxon>
        <taxon>Spermatophyta</taxon>
        <taxon>Magnoliopsida</taxon>
        <taxon>eudicotyledons</taxon>
        <taxon>Gunneridae</taxon>
        <taxon>Pentapetalae</taxon>
        <taxon>rosids</taxon>
        <taxon>fabids</taxon>
        <taxon>Fabales</taxon>
        <taxon>Fabaceae</taxon>
        <taxon>Papilionoideae</taxon>
        <taxon>50 kb inversion clade</taxon>
        <taxon>NPAAA clade</taxon>
        <taxon>Hologalegina</taxon>
        <taxon>IRL clade</taxon>
        <taxon>Trifolieae</taxon>
        <taxon>Trifolium</taxon>
    </lineage>
</organism>
<evidence type="ECO:0000313" key="2">
    <source>
        <dbReference type="Proteomes" id="UP001177021"/>
    </source>
</evidence>
<sequence length="158" mass="17400">MSMFSICPTSDQFLNLEVAILACRNAAAEHGYGLRLSTGKINRQGVASSRQLRIDRAGINESESKGIRHSGSQRSNVHSSVTRITEEEQEIIIRKSELGIRPSAIPPELRQEDSHATAVGVYNCLAKHRKQQFGWLGGRRFAPSTASNAPFLSLKLIN</sequence>
<dbReference type="Proteomes" id="UP001177021">
    <property type="component" value="Unassembled WGS sequence"/>
</dbReference>
<protein>
    <submittedName>
        <fullName evidence="1">Uncharacterized protein</fullName>
    </submittedName>
</protein>
<comment type="caution">
    <text evidence="1">The sequence shown here is derived from an EMBL/GenBank/DDBJ whole genome shotgun (WGS) entry which is preliminary data.</text>
</comment>
<keyword evidence="2" id="KW-1185">Reference proteome</keyword>
<proteinExistence type="predicted"/>
<accession>A0ACB0L299</accession>
<evidence type="ECO:0000313" key="1">
    <source>
        <dbReference type="EMBL" id="CAJ2661532.1"/>
    </source>
</evidence>
<reference evidence="1" key="1">
    <citation type="submission" date="2023-10" db="EMBL/GenBank/DDBJ databases">
        <authorList>
            <person name="Rodriguez Cubillos JULIANA M."/>
            <person name="De Vega J."/>
        </authorList>
    </citation>
    <scope>NUCLEOTIDE SEQUENCE</scope>
</reference>